<feature type="compositionally biased region" description="Acidic residues" evidence="1">
    <location>
        <begin position="11"/>
        <end position="20"/>
    </location>
</feature>
<sequence length="233" mass="27149">MSDNDPPPLSESEDDNEDDPPPAKRIPKVCEERLLAIEKLIRLKKTVFAAGHNGLQAYRARAIQSHLQMVVNNGCHAIEASEMAAESQGFARKWGGRLVQIWVRRWILWRELPVSLKGKHVKVFSLLDDPSVCAELRSFLRSNKWSMDPKKLMEFKKYLHHIVESEMPRGLKKYLEVELFPRIQLKVARGVSVCTARHWLHRKGFKFTEHKKSIASVSWNMRWETLKRNYSNH</sequence>
<evidence type="ECO:0000313" key="2">
    <source>
        <dbReference type="EMBL" id="KAF9461189.1"/>
    </source>
</evidence>
<dbReference type="EMBL" id="MU150287">
    <property type="protein sequence ID" value="KAF9461189.1"/>
    <property type="molecule type" value="Genomic_DNA"/>
</dbReference>
<dbReference type="OrthoDB" id="3218065at2759"/>
<proteinExistence type="predicted"/>
<evidence type="ECO:0000313" key="3">
    <source>
        <dbReference type="Proteomes" id="UP000807353"/>
    </source>
</evidence>
<dbReference type="Proteomes" id="UP000807353">
    <property type="component" value="Unassembled WGS sequence"/>
</dbReference>
<reference evidence="2" key="1">
    <citation type="submission" date="2020-11" db="EMBL/GenBank/DDBJ databases">
        <authorList>
            <consortium name="DOE Joint Genome Institute"/>
            <person name="Ahrendt S."/>
            <person name="Riley R."/>
            <person name="Andreopoulos W."/>
            <person name="Labutti K."/>
            <person name="Pangilinan J."/>
            <person name="Ruiz-Duenas F.J."/>
            <person name="Barrasa J.M."/>
            <person name="Sanchez-Garcia M."/>
            <person name="Camarero S."/>
            <person name="Miyauchi S."/>
            <person name="Serrano A."/>
            <person name="Linde D."/>
            <person name="Babiker R."/>
            <person name="Drula E."/>
            <person name="Ayuso-Fernandez I."/>
            <person name="Pacheco R."/>
            <person name="Padilla G."/>
            <person name="Ferreira P."/>
            <person name="Barriuso J."/>
            <person name="Kellner H."/>
            <person name="Castanera R."/>
            <person name="Alfaro M."/>
            <person name="Ramirez L."/>
            <person name="Pisabarro A.G."/>
            <person name="Kuo A."/>
            <person name="Tritt A."/>
            <person name="Lipzen A."/>
            <person name="He G."/>
            <person name="Yan M."/>
            <person name="Ng V."/>
            <person name="Cullen D."/>
            <person name="Martin F."/>
            <person name="Rosso M.-N."/>
            <person name="Henrissat B."/>
            <person name="Hibbett D."/>
            <person name="Martinez A.T."/>
            <person name="Grigoriev I.V."/>
        </authorList>
    </citation>
    <scope>NUCLEOTIDE SEQUENCE</scope>
    <source>
        <strain evidence="2">CBS 247.69</strain>
    </source>
</reference>
<protein>
    <submittedName>
        <fullName evidence="2">Uncharacterized protein</fullName>
    </submittedName>
</protein>
<comment type="caution">
    <text evidence="2">The sequence shown here is derived from an EMBL/GenBank/DDBJ whole genome shotgun (WGS) entry which is preliminary data.</text>
</comment>
<name>A0A9P5Y2Q0_9AGAR</name>
<organism evidence="2 3">
    <name type="scientific">Collybia nuda</name>
    <dbReference type="NCBI Taxonomy" id="64659"/>
    <lineage>
        <taxon>Eukaryota</taxon>
        <taxon>Fungi</taxon>
        <taxon>Dikarya</taxon>
        <taxon>Basidiomycota</taxon>
        <taxon>Agaricomycotina</taxon>
        <taxon>Agaricomycetes</taxon>
        <taxon>Agaricomycetidae</taxon>
        <taxon>Agaricales</taxon>
        <taxon>Tricholomatineae</taxon>
        <taxon>Clitocybaceae</taxon>
        <taxon>Collybia</taxon>
    </lineage>
</organism>
<evidence type="ECO:0000256" key="1">
    <source>
        <dbReference type="SAM" id="MobiDB-lite"/>
    </source>
</evidence>
<dbReference type="AlphaFoldDB" id="A0A9P5Y2Q0"/>
<keyword evidence="3" id="KW-1185">Reference proteome</keyword>
<feature type="region of interest" description="Disordered" evidence="1">
    <location>
        <begin position="1"/>
        <end position="25"/>
    </location>
</feature>
<gene>
    <name evidence="2" type="ORF">BDZ94DRAFT_1264200</name>
</gene>
<accession>A0A9P5Y2Q0</accession>